<feature type="domain" description="Carboxylesterase type B" evidence="1">
    <location>
        <begin position="31"/>
        <end position="374"/>
    </location>
</feature>
<comment type="caution">
    <text evidence="2">The sequence shown here is derived from an EMBL/GenBank/DDBJ whole genome shotgun (WGS) entry which is preliminary data.</text>
</comment>
<dbReference type="PANTHER" id="PTHR11559">
    <property type="entry name" value="CARBOXYLESTERASE"/>
    <property type="match status" value="1"/>
</dbReference>
<organism evidence="2 3">
    <name type="scientific">Friedmanniomyces endolithicus</name>
    <dbReference type="NCBI Taxonomy" id="329885"/>
    <lineage>
        <taxon>Eukaryota</taxon>
        <taxon>Fungi</taxon>
        <taxon>Dikarya</taxon>
        <taxon>Ascomycota</taxon>
        <taxon>Pezizomycotina</taxon>
        <taxon>Dothideomycetes</taxon>
        <taxon>Dothideomycetidae</taxon>
        <taxon>Mycosphaerellales</taxon>
        <taxon>Teratosphaeriaceae</taxon>
        <taxon>Friedmanniomyces</taxon>
    </lineage>
</organism>
<evidence type="ECO:0000313" key="3">
    <source>
        <dbReference type="Proteomes" id="UP001175353"/>
    </source>
</evidence>
<accession>A0AAN6KIX1</accession>
<dbReference type="InterPro" id="IPR029058">
    <property type="entry name" value="AB_hydrolase_fold"/>
</dbReference>
<sequence length="528" mass="57953">MNSLFLALAPLFAISSAAPTYSPYTVRAPTGYYTGAPDTNFSNVRAFLSVPYGQDTSGSNRWLPPQSVPLSSNAFNVTAMPPACPQYVSAVPAIWNQQIPQYLQVWGNANNSAGESAIFTTEDCLKLAIWTPHNATSSSHLPVAMFWTGGGLQTNGVDVPIQLPAGWVNRTQSHIVVTINYRMNIMGFPNAAGLYDQNLGLMDQRLALEWVRDNINHFGGDASRIMIWVRVQELTHLVSVDYANYAYWDDPIAHAIFAESGSALHTAPWADNSNFTFVAQNVGCNYPTNASAELECMRAVPYSKIINFMGQYQDNSTLRAPMQPAISFGAVPDERLVFENVTERYEMGFVTKVPMIYSSVANEGGSLQRYPVNDPYNGTNQTVANAITTGFALCPAADTTKLRHSIGLPTYRYQYAGNWTNQDPLPWMGAFHSSDLAMPMGSYPDGNGRPCCEPLEVETANAMQDYVYSFMVDPWDGPPSMGWYPMDPTAADWGQMLRFGAGGKAVQNVTGFEVEAVCYGQGTYNPFP</sequence>
<dbReference type="SUPFAM" id="SSF53474">
    <property type="entry name" value="alpha/beta-Hydrolases"/>
    <property type="match status" value="1"/>
</dbReference>
<gene>
    <name evidence="2" type="ORF">LTR91_010742</name>
</gene>
<dbReference type="EMBL" id="JAUJLE010000094">
    <property type="protein sequence ID" value="KAK0985019.1"/>
    <property type="molecule type" value="Genomic_DNA"/>
</dbReference>
<reference evidence="2" key="1">
    <citation type="submission" date="2023-06" db="EMBL/GenBank/DDBJ databases">
        <title>Black Yeasts Isolated from many extreme environments.</title>
        <authorList>
            <person name="Coleine C."/>
            <person name="Stajich J.E."/>
            <person name="Selbmann L."/>
        </authorList>
    </citation>
    <scope>NUCLEOTIDE SEQUENCE</scope>
    <source>
        <strain evidence="2">CCFEE 5200</strain>
    </source>
</reference>
<dbReference type="Gene3D" id="3.40.50.1820">
    <property type="entry name" value="alpha/beta hydrolase"/>
    <property type="match status" value="1"/>
</dbReference>
<keyword evidence="3" id="KW-1185">Reference proteome</keyword>
<dbReference type="InterPro" id="IPR050309">
    <property type="entry name" value="Type-B_Carboxylest/Lipase"/>
</dbReference>
<protein>
    <recommendedName>
        <fullName evidence="1">Carboxylesterase type B domain-containing protein</fullName>
    </recommendedName>
</protein>
<name>A0AAN6KIX1_9PEZI</name>
<dbReference type="InterPro" id="IPR002018">
    <property type="entry name" value="CarbesteraseB"/>
</dbReference>
<proteinExistence type="predicted"/>
<evidence type="ECO:0000313" key="2">
    <source>
        <dbReference type="EMBL" id="KAK0985019.1"/>
    </source>
</evidence>
<dbReference type="Proteomes" id="UP001175353">
    <property type="component" value="Unassembled WGS sequence"/>
</dbReference>
<dbReference type="Pfam" id="PF00135">
    <property type="entry name" value="COesterase"/>
    <property type="match status" value="1"/>
</dbReference>
<evidence type="ECO:0000259" key="1">
    <source>
        <dbReference type="Pfam" id="PF00135"/>
    </source>
</evidence>
<dbReference type="AlphaFoldDB" id="A0AAN6KIX1"/>